<proteinExistence type="predicted"/>
<dbReference type="PANTHER" id="PTHR44688:SF16">
    <property type="entry name" value="DNA-BINDING TRANSCRIPTIONAL ACTIVATOR DEVR_DOSR"/>
    <property type="match status" value="1"/>
</dbReference>
<accession>A0AAN0MIN4</accession>
<dbReference type="GO" id="GO:0006355">
    <property type="term" value="P:regulation of DNA-templated transcription"/>
    <property type="evidence" value="ECO:0007669"/>
    <property type="project" value="InterPro"/>
</dbReference>
<dbReference type="EMBL" id="AP028056">
    <property type="protein sequence ID" value="BEH03582.1"/>
    <property type="molecule type" value="Genomic_DNA"/>
</dbReference>
<keyword evidence="2" id="KW-0238">DNA-binding</keyword>
<evidence type="ECO:0000259" key="4">
    <source>
        <dbReference type="PROSITE" id="PS50043"/>
    </source>
</evidence>
<dbReference type="GO" id="GO:0003677">
    <property type="term" value="F:DNA binding"/>
    <property type="evidence" value="ECO:0007669"/>
    <property type="project" value="UniProtKB-KW"/>
</dbReference>
<sequence>MTTTSRGTTPPFSSVRHALQAIETIATSGSPRAFIVGTARSGKTSLLREITNLLADLETAFTEYRPGPSAASVPPSRVLVVDDLHLLDEEHLDQIGGRALDPTAGLIVASRPWPRPDGLTAIWRRLEQDAPAVVLGQLSRSDALTYCQVHGRAVSSACLTQILAATGGISWLATRALSLHDDRDCVDDPEHSGLHLLLQDEIAHRLNTADAQLRHLVELVSIDPHANLGSIESVSAVDALIAQGHAEGLLLRNGRPVPVVRSAVLASTPAHRLAELRAETSADRSSLISHDDASAPLLQQALNVWSKGDLDGAAELVEKAEMAAGSPNSDLAADLAAAIWAERGLPLISSQSYLARPTDDPASSVRALLVHAGAGFPDRFHDRQSVAQSPTTLGVALQLFEAGLRDSVKQQPPASALSSLVQASELYSASKSVGPIAELPAVVAAGVAMGAGELQTAQAVIDAAVSAEQGGPWARPRLLGWQAFVAIRNERPHEAREALRQAEELVSPQSSRTQLLLATIRITLARRYGDTQSLTMAWQAALTASRNVDVSLYSLLPLGSLIDAGARLGDSVTLAPYLAHGLEIVRRLGYPPLWSNHLWWAGVQQGILLNKPGSLAPHAQALVAAAPHSSVAAAMAQAGGVWVAVLGGKVDAGAVEAAARGLAAAGLSWDGARLAAHGAGRLPDDRRASSRLMACARELHPPEVIRHAAGSTESSPTPSHEGASLSEREHDVAVLILQGKTYAEIGQAIFISPRTVEHHVASIRRRLEAKSRSDLIAKLRLTIGGTEDR</sequence>
<dbReference type="PANTHER" id="PTHR44688">
    <property type="entry name" value="DNA-BINDING TRANSCRIPTIONAL ACTIVATOR DEVR_DOSR"/>
    <property type="match status" value="1"/>
</dbReference>
<keyword evidence="1" id="KW-0805">Transcription regulation</keyword>
<name>A0AAN0MIN4_9ACTN</name>
<dbReference type="InterPro" id="IPR000792">
    <property type="entry name" value="Tscrpt_reg_LuxR_C"/>
</dbReference>
<protein>
    <submittedName>
        <fullName evidence="5">Isoniazid response ATPase/transcriptional regulator IniR</fullName>
    </submittedName>
</protein>
<keyword evidence="3" id="KW-0804">Transcription</keyword>
<dbReference type="PRINTS" id="PR00038">
    <property type="entry name" value="HTHLUXR"/>
</dbReference>
<dbReference type="Proteomes" id="UP001431656">
    <property type="component" value="Chromosome"/>
</dbReference>
<dbReference type="Gene3D" id="1.10.10.10">
    <property type="entry name" value="Winged helix-like DNA-binding domain superfamily/Winged helix DNA-binding domain"/>
    <property type="match status" value="1"/>
</dbReference>
<dbReference type="SUPFAM" id="SSF46894">
    <property type="entry name" value="C-terminal effector domain of the bipartite response regulators"/>
    <property type="match status" value="1"/>
</dbReference>
<dbReference type="Pfam" id="PF00196">
    <property type="entry name" value="GerE"/>
    <property type="match status" value="1"/>
</dbReference>
<dbReference type="PROSITE" id="PS50043">
    <property type="entry name" value="HTH_LUXR_2"/>
    <property type="match status" value="1"/>
</dbReference>
<evidence type="ECO:0000256" key="2">
    <source>
        <dbReference type="ARBA" id="ARBA00023125"/>
    </source>
</evidence>
<reference evidence="5" key="1">
    <citation type="journal article" date="2024" name="Int. J. Syst. Evol. Microbiol.">
        <title>Brooklawnia propionicigenes sp. nov., a facultatively anaerobic, propionate-producing bacterium isolated from a methanogenic reactor treating waste from cattle farms.</title>
        <authorList>
            <person name="Akita Y."/>
            <person name="Ueki A."/>
            <person name="Tonouchi A."/>
            <person name="Sugawara Y."/>
            <person name="Honma S."/>
            <person name="Kaku N."/>
            <person name="Ueki K."/>
        </authorList>
    </citation>
    <scope>NUCLEOTIDE SEQUENCE</scope>
    <source>
        <strain evidence="5">SH051</strain>
    </source>
</reference>
<dbReference type="RefSeq" id="WP_286266210.1">
    <property type="nucleotide sequence ID" value="NZ_AP028056.1"/>
</dbReference>
<evidence type="ECO:0000256" key="3">
    <source>
        <dbReference type="ARBA" id="ARBA00023163"/>
    </source>
</evidence>
<dbReference type="InterPro" id="IPR016032">
    <property type="entry name" value="Sig_transdc_resp-reg_C-effctor"/>
</dbReference>
<evidence type="ECO:0000313" key="6">
    <source>
        <dbReference type="Proteomes" id="UP001431656"/>
    </source>
</evidence>
<organism evidence="5 6">
    <name type="scientific">Brooklawnia propionicigenes</name>
    <dbReference type="NCBI Taxonomy" id="3041175"/>
    <lineage>
        <taxon>Bacteria</taxon>
        <taxon>Bacillati</taxon>
        <taxon>Actinomycetota</taxon>
        <taxon>Actinomycetes</taxon>
        <taxon>Propionibacteriales</taxon>
        <taxon>Propionibacteriaceae</taxon>
        <taxon>Brooklawnia</taxon>
    </lineage>
</organism>
<evidence type="ECO:0000256" key="1">
    <source>
        <dbReference type="ARBA" id="ARBA00023015"/>
    </source>
</evidence>
<dbReference type="CDD" id="cd06170">
    <property type="entry name" value="LuxR_C_like"/>
    <property type="match status" value="1"/>
</dbReference>
<dbReference type="KEGG" id="broo:brsh051_28630"/>
<dbReference type="InterPro" id="IPR036388">
    <property type="entry name" value="WH-like_DNA-bd_sf"/>
</dbReference>
<evidence type="ECO:0000313" key="5">
    <source>
        <dbReference type="EMBL" id="BEH03582.1"/>
    </source>
</evidence>
<dbReference type="PROSITE" id="PS00622">
    <property type="entry name" value="HTH_LUXR_1"/>
    <property type="match status" value="1"/>
</dbReference>
<dbReference type="AlphaFoldDB" id="A0AAN0MIN4"/>
<feature type="domain" description="HTH luxR-type" evidence="4">
    <location>
        <begin position="718"/>
        <end position="783"/>
    </location>
</feature>
<keyword evidence="6" id="KW-1185">Reference proteome</keyword>
<dbReference type="SMART" id="SM00421">
    <property type="entry name" value="HTH_LUXR"/>
    <property type="match status" value="1"/>
</dbReference>
<gene>
    <name evidence="5" type="primary">iniR</name>
    <name evidence="5" type="ORF">brsh051_28630</name>
</gene>